<dbReference type="Pfam" id="PF13561">
    <property type="entry name" value="adh_short_C2"/>
    <property type="match status" value="1"/>
</dbReference>
<sequence>MSPFQSRDLSSAALFSVRGKVAVITGGGTGIGASMALTLDANGAKSVYILGRRLEVLEETAQKAKNGSIRPVVADVGSKESLIQAREHITQQEGLVDVLIANSGVTGPNGGFDKLYADGQQPSLAELQQCVGAIDMAEFTSTFHVNVTGAFFSAIAFLPLLEAANQTRPPFAPRAQIIVTSSISAFNRAPYLGFAYIRCNVIAPGFFVSEMTEGRWGNGKDPTIEGNVSGTDVPLERTGKEDDIAGMVLFLCSAAGAYVDGCVHLLDGGRVAVGNSTY</sequence>
<dbReference type="OrthoDB" id="2898618at2759"/>
<accession>A0A6A6BXN4</accession>
<dbReference type="PRINTS" id="PR00081">
    <property type="entry name" value="GDHRDH"/>
</dbReference>
<dbReference type="Pfam" id="PF00106">
    <property type="entry name" value="adh_short"/>
    <property type="match status" value="1"/>
</dbReference>
<dbReference type="PANTHER" id="PTHR43618">
    <property type="entry name" value="7-ALPHA-HYDROXYSTEROID DEHYDROGENASE"/>
    <property type="match status" value="1"/>
</dbReference>
<dbReference type="Gene3D" id="3.40.50.720">
    <property type="entry name" value="NAD(P)-binding Rossmann-like Domain"/>
    <property type="match status" value="1"/>
</dbReference>
<dbReference type="RefSeq" id="XP_033660344.1">
    <property type="nucleotide sequence ID" value="XM_033819000.1"/>
</dbReference>
<dbReference type="SUPFAM" id="SSF51735">
    <property type="entry name" value="NAD(P)-binding Rossmann-fold domains"/>
    <property type="match status" value="1"/>
</dbReference>
<evidence type="ECO:0000256" key="1">
    <source>
        <dbReference type="ARBA" id="ARBA00006484"/>
    </source>
</evidence>
<protein>
    <submittedName>
        <fullName evidence="4">Uncharacterized protein</fullName>
    </submittedName>
</protein>
<gene>
    <name evidence="4" type="ORF">M409DRAFT_71014</name>
</gene>
<comment type="similarity">
    <text evidence="1">Belongs to the short-chain dehydrogenases/reductases (SDR) family.</text>
</comment>
<dbReference type="InterPro" id="IPR052178">
    <property type="entry name" value="Sec_Metab_Biosynth_SDR"/>
</dbReference>
<keyword evidence="3" id="KW-0560">Oxidoreductase</keyword>
<evidence type="ECO:0000256" key="3">
    <source>
        <dbReference type="ARBA" id="ARBA00023002"/>
    </source>
</evidence>
<evidence type="ECO:0000313" key="5">
    <source>
        <dbReference type="Proteomes" id="UP000799537"/>
    </source>
</evidence>
<keyword evidence="5" id="KW-1185">Reference proteome</keyword>
<dbReference type="GO" id="GO:0016491">
    <property type="term" value="F:oxidoreductase activity"/>
    <property type="evidence" value="ECO:0007669"/>
    <property type="project" value="UniProtKB-KW"/>
</dbReference>
<dbReference type="CDD" id="cd05233">
    <property type="entry name" value="SDR_c"/>
    <property type="match status" value="1"/>
</dbReference>
<reference evidence="4" key="1">
    <citation type="journal article" date="2020" name="Stud. Mycol.">
        <title>101 Dothideomycetes genomes: a test case for predicting lifestyles and emergence of pathogens.</title>
        <authorList>
            <person name="Haridas S."/>
            <person name="Albert R."/>
            <person name="Binder M."/>
            <person name="Bloem J."/>
            <person name="Labutti K."/>
            <person name="Salamov A."/>
            <person name="Andreopoulos B."/>
            <person name="Baker S."/>
            <person name="Barry K."/>
            <person name="Bills G."/>
            <person name="Bluhm B."/>
            <person name="Cannon C."/>
            <person name="Castanera R."/>
            <person name="Culley D."/>
            <person name="Daum C."/>
            <person name="Ezra D."/>
            <person name="Gonzalez J."/>
            <person name="Henrissat B."/>
            <person name="Kuo A."/>
            <person name="Liang C."/>
            <person name="Lipzen A."/>
            <person name="Lutzoni F."/>
            <person name="Magnuson J."/>
            <person name="Mondo S."/>
            <person name="Nolan M."/>
            <person name="Ohm R."/>
            <person name="Pangilinan J."/>
            <person name="Park H.-J."/>
            <person name="Ramirez L."/>
            <person name="Alfaro M."/>
            <person name="Sun H."/>
            <person name="Tritt A."/>
            <person name="Yoshinaga Y."/>
            <person name="Zwiers L.-H."/>
            <person name="Turgeon B."/>
            <person name="Goodwin S."/>
            <person name="Spatafora J."/>
            <person name="Crous P."/>
            <person name="Grigoriev I."/>
        </authorList>
    </citation>
    <scope>NUCLEOTIDE SEQUENCE</scope>
    <source>
        <strain evidence="4">ATCC 36951</strain>
    </source>
</reference>
<dbReference type="PANTHER" id="PTHR43618:SF18">
    <property type="entry name" value="SHORT CHAIN DEHYDROGENASE_REDUCTASE FAMILY (AFU_ORTHOLOGUE AFUA_5G12480)"/>
    <property type="match status" value="1"/>
</dbReference>
<dbReference type="AlphaFoldDB" id="A0A6A6BXN4"/>
<dbReference type="Proteomes" id="UP000799537">
    <property type="component" value="Unassembled WGS sequence"/>
</dbReference>
<dbReference type="EMBL" id="ML993637">
    <property type="protein sequence ID" value="KAF2159455.1"/>
    <property type="molecule type" value="Genomic_DNA"/>
</dbReference>
<dbReference type="InterPro" id="IPR002347">
    <property type="entry name" value="SDR_fam"/>
</dbReference>
<dbReference type="GeneID" id="54572272"/>
<dbReference type="InterPro" id="IPR036291">
    <property type="entry name" value="NAD(P)-bd_dom_sf"/>
</dbReference>
<keyword evidence="2" id="KW-0521">NADP</keyword>
<proteinExistence type="inferred from homology"/>
<evidence type="ECO:0000313" key="4">
    <source>
        <dbReference type="EMBL" id="KAF2159455.1"/>
    </source>
</evidence>
<organism evidence="4 5">
    <name type="scientific">Zasmidium cellare ATCC 36951</name>
    <dbReference type="NCBI Taxonomy" id="1080233"/>
    <lineage>
        <taxon>Eukaryota</taxon>
        <taxon>Fungi</taxon>
        <taxon>Dikarya</taxon>
        <taxon>Ascomycota</taxon>
        <taxon>Pezizomycotina</taxon>
        <taxon>Dothideomycetes</taxon>
        <taxon>Dothideomycetidae</taxon>
        <taxon>Mycosphaerellales</taxon>
        <taxon>Mycosphaerellaceae</taxon>
        <taxon>Zasmidium</taxon>
    </lineage>
</organism>
<evidence type="ECO:0000256" key="2">
    <source>
        <dbReference type="ARBA" id="ARBA00022857"/>
    </source>
</evidence>
<name>A0A6A6BXN4_ZASCE</name>